<dbReference type="Proteomes" id="UP001174909">
    <property type="component" value="Unassembled WGS sequence"/>
</dbReference>
<evidence type="ECO:0000259" key="6">
    <source>
        <dbReference type="PROSITE" id="PS50003"/>
    </source>
</evidence>
<evidence type="ECO:0000256" key="2">
    <source>
        <dbReference type="ARBA" id="ARBA00022448"/>
    </source>
</evidence>
<keyword evidence="4" id="KW-0446">Lipid-binding</keyword>
<evidence type="ECO:0000313" key="7">
    <source>
        <dbReference type="EMBL" id="CAI8017132.1"/>
    </source>
</evidence>
<dbReference type="GO" id="GO:0005886">
    <property type="term" value="C:plasma membrane"/>
    <property type="evidence" value="ECO:0007669"/>
    <property type="project" value="TreeGrafter"/>
</dbReference>
<comment type="similarity">
    <text evidence="1">Belongs to the OSBP family.</text>
</comment>
<dbReference type="SUPFAM" id="SSF50729">
    <property type="entry name" value="PH domain-like"/>
    <property type="match status" value="1"/>
</dbReference>
<dbReference type="PANTHER" id="PTHR10972">
    <property type="entry name" value="OXYSTEROL-BINDING PROTEIN-RELATED"/>
    <property type="match status" value="1"/>
</dbReference>
<keyword evidence="8" id="KW-1185">Reference proteome</keyword>
<dbReference type="GO" id="GO:0006869">
    <property type="term" value="P:lipid transport"/>
    <property type="evidence" value="ECO:0007669"/>
    <property type="project" value="UniProtKB-KW"/>
</dbReference>
<proteinExistence type="inferred from homology"/>
<keyword evidence="3" id="KW-0445">Lipid transport</keyword>
<dbReference type="PANTHER" id="PTHR10972:SF205">
    <property type="entry name" value="OXYSTEROL-BINDING PROTEIN 1"/>
    <property type="match status" value="1"/>
</dbReference>
<dbReference type="InterPro" id="IPR011993">
    <property type="entry name" value="PH-like_dom_sf"/>
</dbReference>
<gene>
    <name evidence="7" type="ORF">GBAR_LOCUS10452</name>
</gene>
<sequence length="274" mass="30659">MAYPEHFRGWLLKWTNYIKGYQKRWFILSNGLLSYYRAQEEMAHTCRGTVNSSGAFIDNIDSTNFVITNGPQVYYLRASSEVERQRWVTALTLAKAKAVKDPESESDGEGEMVVVRETGGGEGGRDEGMTQLRKKMKELSATHDVIVRNSQVLLKQIATEVEGSSRGGHLDPTLKENLSLFRLTADAMVKASEGYLLQARSVEKRWRRDMQSERDLRLRLQENMETMANQIHGLENDAKRSVGGGGRGHRSASQGSREVVLSPSAATDTGRGVF</sequence>
<dbReference type="SMART" id="SM00233">
    <property type="entry name" value="PH"/>
    <property type="match status" value="1"/>
</dbReference>
<evidence type="ECO:0000256" key="1">
    <source>
        <dbReference type="ARBA" id="ARBA00008842"/>
    </source>
</evidence>
<dbReference type="GO" id="GO:0097038">
    <property type="term" value="C:perinuclear endoplasmic reticulum"/>
    <property type="evidence" value="ECO:0007669"/>
    <property type="project" value="TreeGrafter"/>
</dbReference>
<dbReference type="InterPro" id="IPR001849">
    <property type="entry name" value="PH_domain"/>
</dbReference>
<evidence type="ECO:0000256" key="4">
    <source>
        <dbReference type="ARBA" id="ARBA00023121"/>
    </source>
</evidence>
<name>A0AA35RVE1_GEOBA</name>
<evidence type="ECO:0000313" key="8">
    <source>
        <dbReference type="Proteomes" id="UP001174909"/>
    </source>
</evidence>
<reference evidence="7" key="1">
    <citation type="submission" date="2023-03" db="EMBL/GenBank/DDBJ databases">
        <authorList>
            <person name="Steffen K."/>
            <person name="Cardenas P."/>
        </authorList>
    </citation>
    <scope>NUCLEOTIDE SEQUENCE</scope>
</reference>
<accession>A0AA35RVE1</accession>
<dbReference type="CDD" id="cd13284">
    <property type="entry name" value="PH_OSBP_ORP4"/>
    <property type="match status" value="1"/>
</dbReference>
<feature type="region of interest" description="Disordered" evidence="5">
    <location>
        <begin position="234"/>
        <end position="274"/>
    </location>
</feature>
<dbReference type="GO" id="GO:0032934">
    <property type="term" value="F:sterol binding"/>
    <property type="evidence" value="ECO:0007669"/>
    <property type="project" value="TreeGrafter"/>
</dbReference>
<dbReference type="InterPro" id="IPR000648">
    <property type="entry name" value="Oxysterol-bd"/>
</dbReference>
<keyword evidence="2" id="KW-0813">Transport</keyword>
<evidence type="ECO:0000256" key="3">
    <source>
        <dbReference type="ARBA" id="ARBA00023055"/>
    </source>
</evidence>
<dbReference type="AlphaFoldDB" id="A0AA35RVE1"/>
<dbReference type="GO" id="GO:0005829">
    <property type="term" value="C:cytosol"/>
    <property type="evidence" value="ECO:0007669"/>
    <property type="project" value="TreeGrafter"/>
</dbReference>
<dbReference type="Pfam" id="PF00169">
    <property type="entry name" value="PH"/>
    <property type="match status" value="1"/>
</dbReference>
<evidence type="ECO:0000256" key="5">
    <source>
        <dbReference type="SAM" id="MobiDB-lite"/>
    </source>
</evidence>
<comment type="caution">
    <text evidence="7">The sequence shown here is derived from an EMBL/GenBank/DDBJ whole genome shotgun (WGS) entry which is preliminary data.</text>
</comment>
<organism evidence="7 8">
    <name type="scientific">Geodia barretti</name>
    <name type="common">Barrett's horny sponge</name>
    <dbReference type="NCBI Taxonomy" id="519541"/>
    <lineage>
        <taxon>Eukaryota</taxon>
        <taxon>Metazoa</taxon>
        <taxon>Porifera</taxon>
        <taxon>Demospongiae</taxon>
        <taxon>Heteroscleromorpha</taxon>
        <taxon>Tetractinellida</taxon>
        <taxon>Astrophorina</taxon>
        <taxon>Geodiidae</taxon>
        <taxon>Geodia</taxon>
    </lineage>
</organism>
<feature type="domain" description="PH" evidence="6">
    <location>
        <begin position="4"/>
        <end position="96"/>
    </location>
</feature>
<dbReference type="EMBL" id="CASHTH010001595">
    <property type="protein sequence ID" value="CAI8017132.1"/>
    <property type="molecule type" value="Genomic_DNA"/>
</dbReference>
<dbReference type="Gene3D" id="2.30.29.30">
    <property type="entry name" value="Pleckstrin-homology domain (PH domain)/Phosphotyrosine-binding domain (PTB)"/>
    <property type="match status" value="1"/>
</dbReference>
<protein>
    <submittedName>
        <fullName evidence="7">Oxysterol-binding protein 1</fullName>
    </submittedName>
</protein>
<dbReference type="PROSITE" id="PS50003">
    <property type="entry name" value="PH_DOMAIN"/>
    <property type="match status" value="1"/>
</dbReference>